<dbReference type="RefSeq" id="WP_340289884.1">
    <property type="nucleotide sequence ID" value="NZ_JBBJUP010000008.1"/>
</dbReference>
<dbReference type="Proteomes" id="UP001364211">
    <property type="component" value="Unassembled WGS sequence"/>
</dbReference>
<dbReference type="InterPro" id="IPR036291">
    <property type="entry name" value="NAD(P)-bd_dom_sf"/>
</dbReference>
<dbReference type="PRINTS" id="PR00081">
    <property type="entry name" value="GDHRDH"/>
</dbReference>
<comment type="similarity">
    <text evidence="1">Belongs to the short-chain dehydrogenases/reductases (SDR) family.</text>
</comment>
<gene>
    <name evidence="4" type="ORF">WJX68_12390</name>
</gene>
<reference evidence="4 5" key="1">
    <citation type="submission" date="2024-03" db="EMBL/GenBank/DDBJ databases">
        <title>Draft genome sequence of Pseudonocardia sp. DW16-2.</title>
        <authorList>
            <person name="Duangmal K."/>
        </authorList>
    </citation>
    <scope>NUCLEOTIDE SEQUENCE [LARGE SCALE GENOMIC DNA]</scope>
    <source>
        <strain evidence="4 5">DW16-2</strain>
    </source>
</reference>
<dbReference type="PANTHER" id="PTHR43899">
    <property type="entry name" value="RH59310P"/>
    <property type="match status" value="1"/>
</dbReference>
<evidence type="ECO:0000313" key="5">
    <source>
        <dbReference type="Proteomes" id="UP001364211"/>
    </source>
</evidence>
<feature type="region of interest" description="Disordered" evidence="3">
    <location>
        <begin position="234"/>
        <end position="259"/>
    </location>
</feature>
<keyword evidence="2" id="KW-0560">Oxidoreductase</keyword>
<organism evidence="4 5">
    <name type="scientific">Pseudonocardia spirodelae</name>
    <dbReference type="NCBI Taxonomy" id="3133431"/>
    <lineage>
        <taxon>Bacteria</taxon>
        <taxon>Bacillati</taxon>
        <taxon>Actinomycetota</taxon>
        <taxon>Actinomycetes</taxon>
        <taxon>Pseudonocardiales</taxon>
        <taxon>Pseudonocardiaceae</taxon>
        <taxon>Pseudonocardia</taxon>
    </lineage>
</organism>
<dbReference type="InterPro" id="IPR051019">
    <property type="entry name" value="VLCFA-Steroid_DH"/>
</dbReference>
<dbReference type="Gene3D" id="3.40.50.720">
    <property type="entry name" value="NAD(P)-binding Rossmann-like Domain"/>
    <property type="match status" value="1"/>
</dbReference>
<dbReference type="InterPro" id="IPR002347">
    <property type="entry name" value="SDR_fam"/>
</dbReference>
<dbReference type="PANTHER" id="PTHR43899:SF13">
    <property type="entry name" value="RH59310P"/>
    <property type="match status" value="1"/>
</dbReference>
<feature type="region of interest" description="Disordered" evidence="3">
    <location>
        <begin position="310"/>
        <end position="342"/>
    </location>
</feature>
<keyword evidence="5" id="KW-1185">Reference proteome</keyword>
<evidence type="ECO:0000256" key="1">
    <source>
        <dbReference type="ARBA" id="ARBA00006484"/>
    </source>
</evidence>
<protein>
    <submittedName>
        <fullName evidence="4">SDR family NAD(P)-dependent oxidoreductase</fullName>
    </submittedName>
</protein>
<dbReference type="Pfam" id="PF00106">
    <property type="entry name" value="adh_short"/>
    <property type="match status" value="1"/>
</dbReference>
<feature type="compositionally biased region" description="Low complexity" evidence="3">
    <location>
        <begin position="236"/>
        <end position="254"/>
    </location>
</feature>
<evidence type="ECO:0000313" key="4">
    <source>
        <dbReference type="EMBL" id="MEJ8279733.1"/>
    </source>
</evidence>
<evidence type="ECO:0000256" key="2">
    <source>
        <dbReference type="ARBA" id="ARBA00023002"/>
    </source>
</evidence>
<sequence length="342" mass="34559">MALALITGGGTGLGAALADRLAARGHDLLLVTRDPDRVAASARALAARYGVRADVLVADLGTRHGLFRLEAHLSGPEAPAVDLLVHDALSEAPGIASVAPDEQQARIDLGVTATMRLTHAALPGMLRRGTGGIVAVAGSPAPADGPAAAWAVSFVTALAPTLYGSGVGVVTVRADDRDHWSAAAAEAVLDDLDAGVIVSEPRPEPVRPGAARRAVAAGVRVARRGAELLHDATWEPASDAAATAPDVPAAPASPGTRQVPAATPEELLAGTSVVRRAPSRLPDLPSRPGAGRAVGAAAECGRHWAAGSLRTAEQRARATAAARARSRTRHTSPHATASVTSA</sequence>
<evidence type="ECO:0000256" key="3">
    <source>
        <dbReference type="SAM" id="MobiDB-lite"/>
    </source>
</evidence>
<proteinExistence type="inferred from homology"/>
<comment type="caution">
    <text evidence="4">The sequence shown here is derived from an EMBL/GenBank/DDBJ whole genome shotgun (WGS) entry which is preliminary data.</text>
</comment>
<dbReference type="EMBL" id="JBBJUP010000008">
    <property type="protein sequence ID" value="MEJ8279733.1"/>
    <property type="molecule type" value="Genomic_DNA"/>
</dbReference>
<name>A0ABU8T6Z5_9PSEU</name>
<accession>A0ABU8T6Z5</accession>
<dbReference type="SUPFAM" id="SSF51735">
    <property type="entry name" value="NAD(P)-binding Rossmann-fold domains"/>
    <property type="match status" value="1"/>
</dbReference>
<feature type="compositionally biased region" description="Polar residues" evidence="3">
    <location>
        <begin position="333"/>
        <end position="342"/>
    </location>
</feature>